<protein>
    <submittedName>
        <fullName evidence="1">dUTP diphosphatase</fullName>
        <ecNumber evidence="1">3.6.1.23</ecNumber>
    </submittedName>
</protein>
<dbReference type="InterPro" id="IPR016947">
    <property type="entry name" value="UCP030140"/>
</dbReference>
<keyword evidence="1" id="KW-0378">Hydrolase</keyword>
<dbReference type="Proteomes" id="UP001220217">
    <property type="component" value="Plasmid pG5MAi6_3"/>
</dbReference>
<dbReference type="Pfam" id="PF08761">
    <property type="entry name" value="dUTPase_2"/>
    <property type="match status" value="2"/>
</dbReference>
<dbReference type="GO" id="GO:0004170">
    <property type="term" value="F:dUTP diphosphatase activity"/>
    <property type="evidence" value="ECO:0007669"/>
    <property type="project" value="UniProtKB-EC"/>
</dbReference>
<dbReference type="CDD" id="cd11527">
    <property type="entry name" value="NTP-PPase_dUTPase"/>
    <property type="match status" value="1"/>
</dbReference>
<dbReference type="EMBL" id="CP118721">
    <property type="protein sequence ID" value="WEA47272.1"/>
    <property type="molecule type" value="Genomic_DNA"/>
</dbReference>
<reference evidence="1 2" key="1">
    <citation type="submission" date="2023-02" db="EMBL/GenBank/DDBJ databases">
        <title>Complete genome sequence of Priestia aryabhattai G5MAi6, a methanol-tolerant strain isolated from tap water in Hong Kong.</title>
        <authorList>
            <person name="Leung K.M."/>
            <person name="Lai G.K.K."/>
            <person name="Griffin S.D.J."/>
        </authorList>
    </citation>
    <scope>NUCLEOTIDE SEQUENCE [LARGE SCALE GENOMIC DNA]</scope>
    <source>
        <strain evidence="1 2">G5MAi6</strain>
        <plasmid evidence="1 2">pG5MAi6_3</plasmid>
    </source>
</reference>
<dbReference type="RefSeq" id="WP_275037772.1">
    <property type="nucleotide sequence ID" value="NZ_CP118721.1"/>
</dbReference>
<dbReference type="Gene3D" id="1.10.4010.10">
    <property type="entry name" value="Type II deoxyuridine triphosphatase"/>
    <property type="match status" value="1"/>
</dbReference>
<evidence type="ECO:0000313" key="1">
    <source>
        <dbReference type="EMBL" id="WEA47272.1"/>
    </source>
</evidence>
<dbReference type="PIRSF" id="PIRSF030140">
    <property type="entry name" value="UCP030140"/>
    <property type="match status" value="1"/>
</dbReference>
<accession>A0ABD7X4D0</accession>
<sequence>MNLEKMYEIQAGLKARIEKEHPFKDGYDELILRPTKKLLAFLVELGECANEHRGFKFWSKDQNPRYETKCHSCKGIGSFNGEESCLYCSGTGIQERPLIEEYVDGLHFLLELGIDKNQRIIEPFTTVISDDKDIDYQFIGIYGAIMDYYRSGGNIRSYKKLFRLYFGLGEMLGFTPEQIEQAYYEKNAINILRQESGY</sequence>
<evidence type="ECO:0000313" key="2">
    <source>
        <dbReference type="Proteomes" id="UP001220217"/>
    </source>
</evidence>
<geneLocation type="plasmid" evidence="1 2">
    <name>pG5MAi6_3</name>
</geneLocation>
<dbReference type="EC" id="3.6.1.23" evidence="1"/>
<gene>
    <name evidence="1" type="ORF">PWO00_28555</name>
</gene>
<keyword evidence="1" id="KW-0614">Plasmid</keyword>
<dbReference type="AlphaFoldDB" id="A0ABD7X4D0"/>
<organism evidence="1 2">
    <name type="scientific">Priestia aryabhattai</name>
    <name type="common">Bacillus aryabhattai</name>
    <dbReference type="NCBI Taxonomy" id="412384"/>
    <lineage>
        <taxon>Bacteria</taxon>
        <taxon>Bacillati</taxon>
        <taxon>Bacillota</taxon>
        <taxon>Bacilli</taxon>
        <taxon>Bacillales</taxon>
        <taxon>Bacillaceae</taxon>
        <taxon>Priestia</taxon>
    </lineage>
</organism>
<name>A0ABD7X4D0_PRIAR</name>
<dbReference type="SUPFAM" id="SSF101386">
    <property type="entry name" value="all-alpha NTP pyrophosphatases"/>
    <property type="match status" value="1"/>
</dbReference>
<proteinExistence type="predicted"/>
<dbReference type="InterPro" id="IPR014871">
    <property type="entry name" value="dUTPase/dCTP_pyrophosphatase"/>
</dbReference>